<dbReference type="EMBL" id="WHPN01000385">
    <property type="protein sequence ID" value="KAF4406136.1"/>
    <property type="molecule type" value="Genomic_DNA"/>
</dbReference>
<keyword evidence="2" id="KW-1185">Reference proteome</keyword>
<reference evidence="1 2" key="1">
    <citation type="submission" date="2019-10" db="EMBL/GenBank/DDBJ databases">
        <title>Streptomyces tenebrisbrunneis sp.nov., an endogenous actinomycete isolated from of Lycium ruthenicum.</title>
        <authorList>
            <person name="Ma L."/>
        </authorList>
    </citation>
    <scope>NUCLEOTIDE SEQUENCE [LARGE SCALE GENOMIC DNA]</scope>
    <source>
        <strain evidence="1 2">TRM 66187</strain>
    </source>
</reference>
<evidence type="ECO:0000313" key="2">
    <source>
        <dbReference type="Proteomes" id="UP000621266"/>
    </source>
</evidence>
<organism evidence="1 2">
    <name type="scientific">Streptomyces lycii</name>
    <dbReference type="NCBI Taxonomy" id="2654337"/>
    <lineage>
        <taxon>Bacteria</taxon>
        <taxon>Bacillati</taxon>
        <taxon>Actinomycetota</taxon>
        <taxon>Actinomycetes</taxon>
        <taxon>Kitasatosporales</taxon>
        <taxon>Streptomycetaceae</taxon>
        <taxon>Streptomyces</taxon>
    </lineage>
</organism>
<accession>A0ABQ7FB12</accession>
<evidence type="ECO:0000313" key="1">
    <source>
        <dbReference type="EMBL" id="KAF4406136.1"/>
    </source>
</evidence>
<gene>
    <name evidence="1" type="ORF">GCU69_26550</name>
</gene>
<protein>
    <submittedName>
        <fullName evidence="1">Phage tail protein</fullName>
    </submittedName>
</protein>
<dbReference type="NCBIfam" id="TIGR02241">
    <property type="entry name" value="conserved hypothetical phage tail region protein"/>
    <property type="match status" value="1"/>
</dbReference>
<proteinExistence type="predicted"/>
<dbReference type="RefSeq" id="WP_098753133.1">
    <property type="nucleotide sequence ID" value="NZ_WHPN01000385.1"/>
</dbReference>
<dbReference type="Pfam" id="PF06841">
    <property type="entry name" value="Phage_T4_gp19"/>
    <property type="match status" value="1"/>
</dbReference>
<dbReference type="InterPro" id="IPR010667">
    <property type="entry name" value="Phage_T4_Gp19"/>
</dbReference>
<name>A0ABQ7FB12_9ACTN</name>
<dbReference type="Proteomes" id="UP000621266">
    <property type="component" value="Unassembled WGS sequence"/>
</dbReference>
<sequence length="148" mass="16227">MSLPNPDDALVALNFGIQIDGVMVEYLQKVEGLVIEQDVIEFSQNSGQGIYTTSKMPGAQKAGQVTVTRGMTDSGAFTEWINDSIQGNMSSARKNATIIMMDYEDNPVKRFNMRNAWCPKVEISPVTAGEASVLTETVTITFEELVIE</sequence>
<dbReference type="InterPro" id="IPR011747">
    <property type="entry name" value="CHP02241"/>
</dbReference>
<comment type="caution">
    <text evidence="1">The sequence shown here is derived from an EMBL/GenBank/DDBJ whole genome shotgun (WGS) entry which is preliminary data.</text>
</comment>
<dbReference type="PANTHER" id="PTHR38009">
    <property type="entry name" value="CONSERVED HYPOTHETICAL PHAGE TAIL PROTEIN"/>
    <property type="match status" value="1"/>
</dbReference>
<dbReference type="PANTHER" id="PTHR38009:SF1">
    <property type="entry name" value="CONSERVED HYPOTHETICAL PHAGE TAIL PROTEIN"/>
    <property type="match status" value="1"/>
</dbReference>